<evidence type="ECO:0000259" key="1">
    <source>
        <dbReference type="PROSITE" id="PS50097"/>
    </source>
</evidence>
<dbReference type="InterPro" id="IPR011333">
    <property type="entry name" value="SKP1/BTB/POZ_sf"/>
</dbReference>
<dbReference type="AlphaFoldDB" id="A0A4S4KQL5"/>
<keyword evidence="3" id="KW-1185">Reference proteome</keyword>
<dbReference type="PROSITE" id="PS50097">
    <property type="entry name" value="BTB"/>
    <property type="match status" value="1"/>
</dbReference>
<dbReference type="Proteomes" id="UP000308199">
    <property type="component" value="Unassembled WGS sequence"/>
</dbReference>
<accession>A0A4S4KQL5</accession>
<sequence>MLLGRTSQLSSRIRVGGRSTQSLLKISGRDRLGRRLGGSLLRFLNGSAGEIAKPSTLQGQSLSAFSASSPSEESELINSPTSSGLHVQPDYSYPDADITIQSSDGISFKVHSLIIRLASTVFEKVVMDPVKSLLEEDRVIVRALLDSIYPRRHLPKLSPFSFVSHLAAAAVKYDIVDVTTRIRELLSHEPVSHSGTALQHYALASQYGWESEARYVSQFVPPPNSENHEQRPILESLDVKSLLKLTNLHRRRQDMLLKAFAVSDANQKAAEEHLRWKEISKQHVENCRSRAHDNTAWAAFKLLTLTEIDKHSPVEFSRRLKNGFWENDHTKIIWNDMCSKCAKPFFDKASFVQEFNRIVDRLPGEIE</sequence>
<reference evidence="2 3" key="1">
    <citation type="submission" date="2019-02" db="EMBL/GenBank/DDBJ databases">
        <title>Genome sequencing of the rare red list fungi Phellinidium pouzarii.</title>
        <authorList>
            <person name="Buettner E."/>
            <person name="Kellner H."/>
        </authorList>
    </citation>
    <scope>NUCLEOTIDE SEQUENCE [LARGE SCALE GENOMIC DNA]</scope>
    <source>
        <strain evidence="2 3">DSM 108285</strain>
    </source>
</reference>
<gene>
    <name evidence="2" type="ORF">EW145_g7014</name>
</gene>
<name>A0A4S4KQL5_9AGAM</name>
<feature type="domain" description="BTB" evidence="1">
    <location>
        <begin position="96"/>
        <end position="149"/>
    </location>
</feature>
<comment type="caution">
    <text evidence="2">The sequence shown here is derived from an EMBL/GenBank/DDBJ whole genome shotgun (WGS) entry which is preliminary data.</text>
</comment>
<dbReference type="Gene3D" id="3.30.710.10">
    <property type="entry name" value="Potassium Channel Kv1.1, Chain A"/>
    <property type="match status" value="1"/>
</dbReference>
<dbReference type="OrthoDB" id="3184970at2759"/>
<evidence type="ECO:0000313" key="3">
    <source>
        <dbReference type="Proteomes" id="UP000308199"/>
    </source>
</evidence>
<dbReference type="Pfam" id="PF00651">
    <property type="entry name" value="BTB"/>
    <property type="match status" value="1"/>
</dbReference>
<dbReference type="EMBL" id="SGPK01000614">
    <property type="protein sequence ID" value="THH00912.1"/>
    <property type="molecule type" value="Genomic_DNA"/>
</dbReference>
<organism evidence="2 3">
    <name type="scientific">Phellinidium pouzarii</name>
    <dbReference type="NCBI Taxonomy" id="167371"/>
    <lineage>
        <taxon>Eukaryota</taxon>
        <taxon>Fungi</taxon>
        <taxon>Dikarya</taxon>
        <taxon>Basidiomycota</taxon>
        <taxon>Agaricomycotina</taxon>
        <taxon>Agaricomycetes</taxon>
        <taxon>Hymenochaetales</taxon>
        <taxon>Hymenochaetaceae</taxon>
        <taxon>Phellinidium</taxon>
    </lineage>
</organism>
<evidence type="ECO:0000313" key="2">
    <source>
        <dbReference type="EMBL" id="THH00912.1"/>
    </source>
</evidence>
<proteinExistence type="predicted"/>
<protein>
    <recommendedName>
        <fullName evidence="1">BTB domain-containing protein</fullName>
    </recommendedName>
</protein>
<dbReference type="InterPro" id="IPR000210">
    <property type="entry name" value="BTB/POZ_dom"/>
</dbReference>
<dbReference type="SUPFAM" id="SSF54695">
    <property type="entry name" value="POZ domain"/>
    <property type="match status" value="1"/>
</dbReference>